<evidence type="ECO:0000313" key="1">
    <source>
        <dbReference type="EMBL" id="KGF66305.1"/>
    </source>
</evidence>
<reference evidence="1 2" key="1">
    <citation type="submission" date="2014-09" db="EMBL/GenBank/DDBJ databases">
        <title>Genome sequence of Pseudomonas lutea strain DSM 17257T.</title>
        <authorList>
            <person name="Kwak Y."/>
            <person name="Shin J.-H."/>
        </authorList>
    </citation>
    <scope>NUCLEOTIDE SEQUENCE [LARGE SCALE GENOMIC DNA]</scope>
    <source>
        <strain evidence="1 2">DSM 17257</strain>
    </source>
</reference>
<evidence type="ECO:0000313" key="2">
    <source>
        <dbReference type="Proteomes" id="UP000029719"/>
    </source>
</evidence>
<protein>
    <submittedName>
        <fullName evidence="1">Uncharacterized protein</fullName>
    </submittedName>
</protein>
<gene>
    <name evidence="1" type="ORF">LT42_10565</name>
</gene>
<name>A0A9X0EIB2_9PSED</name>
<organism evidence="1 2">
    <name type="scientific">Pseudomonas lutea</name>
    <dbReference type="NCBI Taxonomy" id="243924"/>
    <lineage>
        <taxon>Bacteria</taxon>
        <taxon>Pseudomonadati</taxon>
        <taxon>Pseudomonadota</taxon>
        <taxon>Gammaproteobacteria</taxon>
        <taxon>Pseudomonadales</taxon>
        <taxon>Pseudomonadaceae</taxon>
        <taxon>Pseudomonas</taxon>
    </lineage>
</organism>
<dbReference type="Proteomes" id="UP000029719">
    <property type="component" value="Unassembled WGS sequence"/>
</dbReference>
<dbReference type="EMBL" id="JRMB01000001">
    <property type="protein sequence ID" value="KGF66305.1"/>
    <property type="molecule type" value="Genomic_DNA"/>
</dbReference>
<dbReference type="AlphaFoldDB" id="A0A9X0EIB2"/>
<comment type="caution">
    <text evidence="1">The sequence shown here is derived from an EMBL/GenBank/DDBJ whole genome shotgun (WGS) entry which is preliminary data.</text>
</comment>
<sequence>MLANACCHSSPWWLNGPVRQQAGSYGCVVSNTTTLTGLLLNQLSSIEPLDPLDSIEPVSSTNQAGSTRSVGAGLLANVCCHSPPRWLNGPVRQQAGSYGCVVSNIPTSIDLLLNPLHSIEPVS</sequence>
<proteinExistence type="predicted"/>
<accession>A0A9X0EIB2</accession>